<dbReference type="Proteomes" id="UP000030661">
    <property type="component" value="Unassembled WGS sequence"/>
</dbReference>
<sequence length="512" mass="58428">MTSLTLEQKKLRLLRSGFFKQINYTPHPEQQLYHNSLARFRIPTCGRRFGKSLMAARDLEAKLFLPNKRFWIVGPTYSLGEKEFRVVWNDLIIGQKLGRDPRVKKSYSPKQGDMYIEFTDRHTILEVKSADNVDTLVGDALDGVIMSEAAKHKPDTWDKYIRPALSDRRGTADFPTTPEGFNWLYDLWLLGRDKTLPEYESWRFPSWMNTFVYPMGENDPEISLLKRTMTKEAFNQEIAADFSSFVGKIYPEWDINVHVVNQVFNPNWPNYIAFDWGYTNPLAAVEFQISPWDTVHVWRVHYKSHTTLEKHLELMKQREQPDGYHINMMFGDAADPEAVATVNEKFGPCVADPNAKTNWRDGIDLVRGFLERQVDEDEFGGPIFGPALFVDPSCTDIIREFNNYRSPESATGKNVTEMGIKQDDHALDALRYGLVHIFRLGATASITDTMDLGTNMRPLANKGTMVRVLDGPTNGAPTKLQPNLNQMLPGLVTDVSDIFGSEAGFFTTLGEF</sequence>
<evidence type="ECO:0000313" key="2">
    <source>
        <dbReference type="Proteomes" id="UP000030661"/>
    </source>
</evidence>
<protein>
    <submittedName>
        <fullName evidence="1">Gp8 protein</fullName>
    </submittedName>
</protein>
<name>A0A081CB40_VECG1</name>
<dbReference type="Gene3D" id="3.30.420.280">
    <property type="match status" value="1"/>
</dbReference>
<dbReference type="InterPro" id="IPR027417">
    <property type="entry name" value="P-loop_NTPase"/>
</dbReference>
<dbReference type="eggNOG" id="COG1783">
    <property type="taxonomic scope" value="Bacteria"/>
</dbReference>
<keyword evidence="2" id="KW-1185">Reference proteome</keyword>
<gene>
    <name evidence="1" type="ORF">U27_02628</name>
</gene>
<proteinExistence type="predicted"/>
<accession>A0A081CB40</accession>
<reference evidence="1" key="1">
    <citation type="journal article" date="2015" name="PeerJ">
        <title>First genomic representation of candidate bacterial phylum KSB3 points to enhanced environmental sensing as a trigger of wastewater bulking.</title>
        <authorList>
            <person name="Sekiguchi Y."/>
            <person name="Ohashi A."/>
            <person name="Parks D.H."/>
            <person name="Yamauchi T."/>
            <person name="Tyson G.W."/>
            <person name="Hugenholtz P."/>
        </authorList>
    </citation>
    <scope>NUCLEOTIDE SEQUENCE [LARGE SCALE GENOMIC DNA]</scope>
</reference>
<evidence type="ECO:0000313" key="1">
    <source>
        <dbReference type="EMBL" id="GAK61795.1"/>
    </source>
</evidence>
<dbReference type="HOGENOM" id="CLU_582459_0_0_0"/>
<dbReference type="Gene3D" id="3.40.50.300">
    <property type="entry name" value="P-loop containing nucleotide triphosphate hydrolases"/>
    <property type="match status" value="1"/>
</dbReference>
<dbReference type="EMBL" id="DF820483">
    <property type="protein sequence ID" value="GAK61795.1"/>
    <property type="molecule type" value="Genomic_DNA"/>
</dbReference>
<organism evidence="1">
    <name type="scientific">Vecturithrix granuli</name>
    <dbReference type="NCBI Taxonomy" id="1499967"/>
    <lineage>
        <taxon>Bacteria</taxon>
        <taxon>Candidatus Moduliflexota</taxon>
        <taxon>Candidatus Vecturitrichia</taxon>
        <taxon>Candidatus Vecturitrichales</taxon>
        <taxon>Candidatus Vecturitrichaceae</taxon>
        <taxon>Candidatus Vecturithrix</taxon>
    </lineage>
</organism>
<dbReference type="AlphaFoldDB" id="A0A081CB40"/>
<dbReference type="STRING" id="1499967.U27_02628"/>